<gene>
    <name evidence="1" type="ORF">NDR86_24790</name>
</gene>
<proteinExistence type="predicted"/>
<organism evidence="1 2">
    <name type="scientific">Nocardia pulmonis</name>
    <dbReference type="NCBI Taxonomy" id="2951408"/>
    <lineage>
        <taxon>Bacteria</taxon>
        <taxon>Bacillati</taxon>
        <taxon>Actinomycetota</taxon>
        <taxon>Actinomycetes</taxon>
        <taxon>Mycobacteriales</taxon>
        <taxon>Nocardiaceae</taxon>
        <taxon>Nocardia</taxon>
    </lineage>
</organism>
<dbReference type="RefSeq" id="WP_251915016.1">
    <property type="nucleotide sequence ID" value="NZ_JAMRXG010000011.1"/>
</dbReference>
<dbReference type="Proteomes" id="UP001139157">
    <property type="component" value="Unassembled WGS sequence"/>
</dbReference>
<comment type="caution">
    <text evidence="1">The sequence shown here is derived from an EMBL/GenBank/DDBJ whole genome shotgun (WGS) entry which is preliminary data.</text>
</comment>
<name>A0A9X2J182_9NOCA</name>
<dbReference type="AlphaFoldDB" id="A0A9X2J182"/>
<dbReference type="EMBL" id="JAMRXG010000011">
    <property type="protein sequence ID" value="MCM6776711.1"/>
    <property type="molecule type" value="Genomic_DNA"/>
</dbReference>
<evidence type="ECO:0000313" key="2">
    <source>
        <dbReference type="Proteomes" id="UP001139157"/>
    </source>
</evidence>
<sequence length="116" mass="13156">MPIIEVTYAPSVSADTLREMSLRLPHLVSVAVECPEEPYDGNLQPGDAEVRFRQWGPFDRGGLEVVVEVKSKFFPSRADNRQERVERLHREIEKTFGLAEVGVYLSLPVAAWEQSE</sequence>
<protein>
    <submittedName>
        <fullName evidence="1">Uncharacterized protein</fullName>
    </submittedName>
</protein>
<evidence type="ECO:0000313" key="1">
    <source>
        <dbReference type="EMBL" id="MCM6776711.1"/>
    </source>
</evidence>
<reference evidence="1" key="1">
    <citation type="submission" date="2022-06" db="EMBL/GenBank/DDBJ databases">
        <title>Novel species in genus nocardia.</title>
        <authorList>
            <person name="Li F."/>
        </authorList>
    </citation>
    <scope>NUCLEOTIDE SEQUENCE</scope>
    <source>
        <strain evidence="1">CDC141</strain>
    </source>
</reference>
<accession>A0A9X2J182</accession>
<keyword evidence="2" id="KW-1185">Reference proteome</keyword>